<comment type="cofactor">
    <cofactor evidence="1">
        <name>FMN</name>
        <dbReference type="ChEBI" id="CHEBI:58210"/>
    </cofactor>
</comment>
<dbReference type="PANTHER" id="PTHR10578">
    <property type="entry name" value="S -2-HYDROXY-ACID OXIDASE-RELATED"/>
    <property type="match status" value="1"/>
</dbReference>
<dbReference type="AlphaFoldDB" id="A0A4Q4LYK6"/>
<feature type="signal peptide" evidence="6">
    <location>
        <begin position="1"/>
        <end position="18"/>
    </location>
</feature>
<evidence type="ECO:0000256" key="3">
    <source>
        <dbReference type="ARBA" id="ARBA00024042"/>
    </source>
</evidence>
<dbReference type="InterPro" id="IPR012133">
    <property type="entry name" value="Alpha-hydoxy_acid_DH_FMN"/>
</dbReference>
<evidence type="ECO:0000256" key="2">
    <source>
        <dbReference type="ARBA" id="ARBA00023002"/>
    </source>
</evidence>
<dbReference type="PROSITE" id="PS51349">
    <property type="entry name" value="FMN_HYDROXY_ACID_DH_2"/>
    <property type="match status" value="1"/>
</dbReference>
<dbReference type="PIRSF" id="PIRSF000138">
    <property type="entry name" value="Al-hdrx_acd_dh"/>
    <property type="match status" value="1"/>
</dbReference>
<evidence type="ECO:0000313" key="8">
    <source>
        <dbReference type="EMBL" id="RYN27491.1"/>
    </source>
</evidence>
<feature type="binding site" evidence="5">
    <location>
        <position position="282"/>
    </location>
    <ligand>
        <name>glyoxylate</name>
        <dbReference type="ChEBI" id="CHEBI:36655"/>
    </ligand>
</feature>
<sequence>MLGTLVVSLLLRSQQVLAASPFLNAPDTGIEEALHLPTNGSLPNLDRMLGLPDFDYVAEKVLDFQSYAAIRHGAGSESSYRYNLEAFDKFRFRPRVMVNITGVDASLKTTILGQEFAQPFFISPFAQAGSTHVGAEGNLVKAAGNANILYISSQTTSLTMDQITEQKTHPDQVIWQQISLMHLDDKTPTELFAEIEAAGRNAIILTVDSAADRTTYRAKRLLEDTSLGRNPRYTFMTWDFFKELQAITKLPIIPKGIQTVEDARRAIDAGAPAIFLSNHGGRALDGSPSPLEIAWEIHQEDPNIFEEVEVYADGGIRYGGDVLKLLALGVRAVGLGRPFLYANLYGQEGVSRVISLLELELTSAAANVGLTKIRDVDPSYVSQWL</sequence>
<gene>
    <name evidence="8" type="ORF">AA0114_g12560</name>
</gene>
<proteinExistence type="inferred from homology"/>
<feature type="binding site" evidence="5">
    <location>
        <position position="153"/>
    </location>
    <ligand>
        <name>FMN</name>
        <dbReference type="ChEBI" id="CHEBI:58210"/>
    </ligand>
</feature>
<feature type="binding site" evidence="5">
    <location>
        <position position="206"/>
    </location>
    <ligand>
        <name>FMN</name>
        <dbReference type="ChEBI" id="CHEBI:58210"/>
    </ligand>
</feature>
<accession>A0A4Q4LYK6</accession>
<dbReference type="InterPro" id="IPR000262">
    <property type="entry name" value="FMN-dep_DH"/>
</dbReference>
<dbReference type="Proteomes" id="UP000292402">
    <property type="component" value="Unassembled WGS sequence"/>
</dbReference>
<organism evidence="8 9">
    <name type="scientific">Alternaria tenuissima</name>
    <dbReference type="NCBI Taxonomy" id="119927"/>
    <lineage>
        <taxon>Eukaryota</taxon>
        <taxon>Fungi</taxon>
        <taxon>Dikarya</taxon>
        <taxon>Ascomycota</taxon>
        <taxon>Pezizomycotina</taxon>
        <taxon>Dothideomycetes</taxon>
        <taxon>Pleosporomycetidae</taxon>
        <taxon>Pleosporales</taxon>
        <taxon>Pleosporineae</taxon>
        <taxon>Pleosporaceae</taxon>
        <taxon>Alternaria</taxon>
        <taxon>Alternaria sect. Alternaria</taxon>
        <taxon>Alternaria alternata complex</taxon>
    </lineage>
</organism>
<feature type="binding site" evidence="5">
    <location>
        <position position="277"/>
    </location>
    <ligand>
        <name>FMN</name>
        <dbReference type="ChEBI" id="CHEBI:58210"/>
    </ligand>
</feature>
<dbReference type="GO" id="GO:0016491">
    <property type="term" value="F:oxidoreductase activity"/>
    <property type="evidence" value="ECO:0007669"/>
    <property type="project" value="UniProtKB-KW"/>
</dbReference>
<keyword evidence="5" id="KW-0288">FMN</keyword>
<dbReference type="Gene3D" id="3.20.20.70">
    <property type="entry name" value="Aldolase class I"/>
    <property type="match status" value="2"/>
</dbReference>
<feature type="binding site" evidence="5">
    <location>
        <position position="177"/>
    </location>
    <ligand>
        <name>FMN</name>
        <dbReference type="ChEBI" id="CHEBI:58210"/>
    </ligand>
</feature>
<dbReference type="InterPro" id="IPR037396">
    <property type="entry name" value="FMN_HAD"/>
</dbReference>
<dbReference type="EMBL" id="PDXA01000086">
    <property type="protein sequence ID" value="RYN27491.1"/>
    <property type="molecule type" value="Genomic_DNA"/>
</dbReference>
<dbReference type="PANTHER" id="PTHR10578:SF140">
    <property type="entry name" value="FMN HYDROXY ACID DEHYDROGENASE DOMAIN-CONTAINING PROTEIN"/>
    <property type="match status" value="1"/>
</dbReference>
<keyword evidence="6" id="KW-0732">Signal</keyword>
<reference evidence="9" key="1">
    <citation type="journal article" date="2019" name="bioRxiv">
        <title>Genomics, evolutionary history and diagnostics of the Alternaria alternata species group including apple and Asian pear pathotypes.</title>
        <authorList>
            <person name="Armitage A.D."/>
            <person name="Cockerton H.M."/>
            <person name="Sreenivasaprasad S."/>
            <person name="Woodhall J.W."/>
            <person name="Lane C.R."/>
            <person name="Harrison R.J."/>
            <person name="Clarkson J.P."/>
        </authorList>
    </citation>
    <scope>NUCLEOTIDE SEQUENCE [LARGE SCALE GENOMIC DNA]</scope>
    <source>
        <strain evidence="9">FERA 1082</strain>
    </source>
</reference>
<feature type="binding site" evidence="5">
    <location>
        <begin position="124"/>
        <end position="126"/>
    </location>
    <ligand>
        <name>FMN</name>
        <dbReference type="ChEBI" id="CHEBI:58210"/>
    </ligand>
</feature>
<evidence type="ECO:0000256" key="6">
    <source>
        <dbReference type="SAM" id="SignalP"/>
    </source>
</evidence>
<name>A0A4Q4LYK6_9PLEO</name>
<evidence type="ECO:0000313" key="9">
    <source>
        <dbReference type="Proteomes" id="UP000292402"/>
    </source>
</evidence>
<feature type="binding site" evidence="5">
    <location>
        <begin position="336"/>
        <end position="337"/>
    </location>
    <ligand>
        <name>FMN</name>
        <dbReference type="ChEBI" id="CHEBI:58210"/>
    </ligand>
</feature>
<evidence type="ECO:0000256" key="4">
    <source>
        <dbReference type="PIRSR" id="PIRSR000138-1"/>
    </source>
</evidence>
<feature type="binding site" evidence="5">
    <location>
        <position position="279"/>
    </location>
    <ligand>
        <name>glyoxylate</name>
        <dbReference type="ChEBI" id="CHEBI:36655"/>
    </ligand>
</feature>
<feature type="chain" id="PRO_5020237124" description="FMN hydroxy acid dehydrogenase domain-containing protein" evidence="6">
    <location>
        <begin position="19"/>
        <end position="385"/>
    </location>
</feature>
<protein>
    <recommendedName>
        <fullName evidence="7">FMN hydroxy acid dehydrogenase domain-containing protein</fullName>
    </recommendedName>
</protein>
<evidence type="ECO:0000259" key="7">
    <source>
        <dbReference type="PROSITE" id="PS51349"/>
    </source>
</evidence>
<evidence type="ECO:0000256" key="1">
    <source>
        <dbReference type="ARBA" id="ARBA00001917"/>
    </source>
</evidence>
<comment type="caution">
    <text evidence="8">The sequence shown here is derived from an EMBL/GenBank/DDBJ whole genome shotgun (WGS) entry which is preliminary data.</text>
</comment>
<dbReference type="SUPFAM" id="SSF51395">
    <property type="entry name" value="FMN-linked oxidoreductases"/>
    <property type="match status" value="1"/>
</dbReference>
<feature type="binding site" evidence="5">
    <location>
        <begin position="313"/>
        <end position="317"/>
    </location>
    <ligand>
        <name>FMN</name>
        <dbReference type="ChEBI" id="CHEBI:58210"/>
    </ligand>
</feature>
<keyword evidence="5" id="KW-0285">Flavoprotein</keyword>
<evidence type="ECO:0000256" key="5">
    <source>
        <dbReference type="PIRSR" id="PIRSR000138-2"/>
    </source>
</evidence>
<dbReference type="InterPro" id="IPR013785">
    <property type="entry name" value="Aldolase_TIM"/>
</dbReference>
<keyword evidence="2" id="KW-0560">Oxidoreductase</keyword>
<feature type="domain" description="FMN hydroxy acid dehydrogenase" evidence="7">
    <location>
        <begin position="43"/>
        <end position="385"/>
    </location>
</feature>
<comment type="similarity">
    <text evidence="3">Belongs to the FMN-dependent alpha-hydroxy acid dehydrogenase family.</text>
</comment>
<dbReference type="Pfam" id="PF01070">
    <property type="entry name" value="FMN_dh"/>
    <property type="match status" value="1"/>
</dbReference>
<dbReference type="GO" id="GO:0010181">
    <property type="term" value="F:FMN binding"/>
    <property type="evidence" value="ECO:0007669"/>
    <property type="project" value="InterPro"/>
</dbReference>
<feature type="active site" description="Proton acceptor" evidence="4">
    <location>
        <position position="279"/>
    </location>
</feature>
<feature type="binding site" evidence="5">
    <location>
        <position position="255"/>
    </location>
    <ligand>
        <name>FMN</name>
        <dbReference type="ChEBI" id="CHEBI:58210"/>
    </ligand>
</feature>